<dbReference type="EMBL" id="LRDC01000016">
    <property type="protein sequence ID" value="KVX02243.1"/>
    <property type="molecule type" value="Genomic_DNA"/>
</dbReference>
<proteinExistence type="inferred from homology"/>
<name>A0A125BEM1_SHEFR</name>
<comment type="pathway">
    <text evidence="3">Cofactor biosynthesis; ubiquinone biosynthesis.</text>
</comment>
<dbReference type="Gene3D" id="3.50.50.60">
    <property type="entry name" value="FAD/NAD(P)-binding domain"/>
    <property type="match status" value="2"/>
</dbReference>
<dbReference type="UniPathway" id="UPA00232"/>
<evidence type="ECO:0000256" key="9">
    <source>
        <dbReference type="ARBA" id="ARBA00023002"/>
    </source>
</evidence>
<dbReference type="InterPro" id="IPR051205">
    <property type="entry name" value="UbiH/COQ6_monooxygenase"/>
</dbReference>
<evidence type="ECO:0000256" key="4">
    <source>
        <dbReference type="ARBA" id="ARBA00005349"/>
    </source>
</evidence>
<dbReference type="GO" id="GO:0006744">
    <property type="term" value="P:ubiquinone biosynthetic process"/>
    <property type="evidence" value="ECO:0007669"/>
    <property type="project" value="UniProtKB-UniPathway"/>
</dbReference>
<comment type="subcellular location">
    <subcellularLocation>
        <location evidence="2">Cytoplasm</location>
    </subcellularLocation>
</comment>
<dbReference type="GO" id="GO:0019168">
    <property type="term" value="F:2-polyprenylphenol 6-hydroxylase activity"/>
    <property type="evidence" value="ECO:0007669"/>
    <property type="project" value="TreeGrafter"/>
</dbReference>
<gene>
    <name evidence="12" type="ORF">AWJ07_15640</name>
</gene>
<comment type="caution">
    <text evidence="12">The sequence shown here is derived from an EMBL/GenBank/DDBJ whole genome shotgun (WGS) entry which is preliminary data.</text>
</comment>
<reference evidence="12 13" key="1">
    <citation type="submission" date="2016-01" db="EMBL/GenBank/DDBJ databases">
        <title>Draft genome of the antarctic isolate Shewanella frigidimarina Ag06-30.</title>
        <authorList>
            <person name="Parmeciano Di Noto G."/>
            <person name="Vazquez S."/>
            <person name="Mac Cormack W."/>
            <person name="Iriarte A."/>
            <person name="Quiroga C."/>
        </authorList>
    </citation>
    <scope>NUCLEOTIDE SEQUENCE [LARGE SCALE GENOMIC DNA]</scope>
    <source>
        <strain evidence="12 13">Ag06-30</strain>
    </source>
</reference>
<evidence type="ECO:0000256" key="7">
    <source>
        <dbReference type="ARBA" id="ARBA00022688"/>
    </source>
</evidence>
<accession>A0A125BEM1</accession>
<dbReference type="PANTHER" id="PTHR43876:SF7">
    <property type="entry name" value="UBIQUINONE BIOSYNTHESIS MONOOXYGENASE COQ6, MITOCHONDRIAL"/>
    <property type="match status" value="1"/>
</dbReference>
<evidence type="ECO:0000256" key="3">
    <source>
        <dbReference type="ARBA" id="ARBA00004749"/>
    </source>
</evidence>
<evidence type="ECO:0000256" key="2">
    <source>
        <dbReference type="ARBA" id="ARBA00004496"/>
    </source>
</evidence>
<comment type="similarity">
    <text evidence="4">Belongs to the UbiH/COQ6 family.</text>
</comment>
<keyword evidence="10" id="KW-0503">Monooxygenase</keyword>
<dbReference type="RefSeq" id="WP_059745590.1">
    <property type="nucleotide sequence ID" value="NZ_LRDC01000016.1"/>
</dbReference>
<evidence type="ECO:0000256" key="6">
    <source>
        <dbReference type="ARBA" id="ARBA00022630"/>
    </source>
</evidence>
<organism evidence="12">
    <name type="scientific">Shewanella frigidimarina</name>
    <dbReference type="NCBI Taxonomy" id="56812"/>
    <lineage>
        <taxon>Bacteria</taxon>
        <taxon>Pseudomonadati</taxon>
        <taxon>Pseudomonadota</taxon>
        <taxon>Gammaproteobacteria</taxon>
        <taxon>Alteromonadales</taxon>
        <taxon>Shewanellaceae</taxon>
        <taxon>Shewanella</taxon>
    </lineage>
</organism>
<dbReference type="FunFam" id="3.50.50.60:FF:000062">
    <property type="entry name" value="FAD-dependent 2-octaprenylphenol hydroxylase"/>
    <property type="match status" value="1"/>
</dbReference>
<dbReference type="GO" id="GO:0110142">
    <property type="term" value="C:ubiquinone biosynthesis complex"/>
    <property type="evidence" value="ECO:0007669"/>
    <property type="project" value="UniProtKB-ARBA"/>
</dbReference>
<dbReference type="InterPro" id="IPR002938">
    <property type="entry name" value="FAD-bd"/>
</dbReference>
<evidence type="ECO:0000256" key="1">
    <source>
        <dbReference type="ARBA" id="ARBA00001974"/>
    </source>
</evidence>
<dbReference type="InterPro" id="IPR018168">
    <property type="entry name" value="Ubi_Hdrlase_CS"/>
</dbReference>
<keyword evidence="7" id="KW-0831">Ubiquinone biosynthesis</keyword>
<dbReference type="PROSITE" id="PS01304">
    <property type="entry name" value="UBIH"/>
    <property type="match status" value="1"/>
</dbReference>
<dbReference type="Proteomes" id="UP000055702">
    <property type="component" value="Unassembled WGS sequence"/>
</dbReference>
<feature type="domain" description="FAD-binding" evidence="11">
    <location>
        <begin position="7"/>
        <end position="322"/>
    </location>
</feature>
<keyword evidence="8" id="KW-0274">FAD</keyword>
<dbReference type="NCBIfam" id="TIGR01988">
    <property type="entry name" value="Ubi-OHases"/>
    <property type="match status" value="1"/>
</dbReference>
<evidence type="ECO:0000256" key="10">
    <source>
        <dbReference type="ARBA" id="ARBA00023033"/>
    </source>
</evidence>
<dbReference type="Pfam" id="PF01494">
    <property type="entry name" value="FAD_binding_3"/>
    <property type="match status" value="1"/>
</dbReference>
<evidence type="ECO:0000256" key="8">
    <source>
        <dbReference type="ARBA" id="ARBA00022827"/>
    </source>
</evidence>
<evidence type="ECO:0000259" key="11">
    <source>
        <dbReference type="Pfam" id="PF01494"/>
    </source>
</evidence>
<dbReference type="InterPro" id="IPR036188">
    <property type="entry name" value="FAD/NAD-bd_sf"/>
</dbReference>
<keyword evidence="5" id="KW-0963">Cytoplasm</keyword>
<dbReference type="SUPFAM" id="SSF51905">
    <property type="entry name" value="FAD/NAD(P)-binding domain"/>
    <property type="match status" value="1"/>
</dbReference>
<dbReference type="FunFam" id="3.50.50.60:FF:000048">
    <property type="entry name" value="2-octaprenyl-3-methyl-6-methoxy-1,4-benzoquinol hydroxylase"/>
    <property type="match status" value="1"/>
</dbReference>
<comment type="cofactor">
    <cofactor evidence="1">
        <name>FAD</name>
        <dbReference type="ChEBI" id="CHEBI:57692"/>
    </cofactor>
</comment>
<evidence type="ECO:0000256" key="5">
    <source>
        <dbReference type="ARBA" id="ARBA00022490"/>
    </source>
</evidence>
<dbReference type="GO" id="GO:0071949">
    <property type="term" value="F:FAD binding"/>
    <property type="evidence" value="ECO:0007669"/>
    <property type="project" value="InterPro"/>
</dbReference>
<keyword evidence="9" id="KW-0560">Oxidoreductase</keyword>
<protein>
    <submittedName>
        <fullName evidence="12">2-octaprenylphenol hydroxylase</fullName>
    </submittedName>
</protein>
<evidence type="ECO:0000313" key="13">
    <source>
        <dbReference type="Proteomes" id="UP000055702"/>
    </source>
</evidence>
<evidence type="ECO:0000313" key="12">
    <source>
        <dbReference type="EMBL" id="KVX02243.1"/>
    </source>
</evidence>
<dbReference type="PRINTS" id="PR00420">
    <property type="entry name" value="RNGMNOXGNASE"/>
</dbReference>
<sequence length="407" mass="44335">MFSTKTYDVAIVGGGMVGLATAIGLANADLNVVVIDAGTTQAVSGEPKLRVSAINKASQQLLENLGAWQYLDDNRVSPYQKMSVWDKDGLGKIEFDAHSISEAYLGSIIENDAISYALAKRASEISNITHIENQRLERVAFGEREAWLTLANGDNVSAAVVVAADGANSWVRQQCSIPLTFWDYGHHAIVATVRTELAHGATARQAFLPGGPLAMLPLYDDNLCSIVWSVSPDQAEQLLALDDIEFGKALTAALDGRLGMCQVVSERQSFPLRMRYARHFARHRLVLAGDAAHTIHPLAGQGVNLGFLDAASIIDTFTELHQQGKDLGEYSHLRALERWRKAEAMEMIATMEGFKRLFAGSNPLKKAMRDIGLTLVDNVAGLKTVFIKQAMGNKMTLPKLCREPISS</sequence>
<dbReference type="PANTHER" id="PTHR43876">
    <property type="entry name" value="UBIQUINONE BIOSYNTHESIS MONOOXYGENASE COQ6, MITOCHONDRIAL"/>
    <property type="match status" value="1"/>
</dbReference>
<dbReference type="AlphaFoldDB" id="A0A125BEM1"/>
<dbReference type="InterPro" id="IPR010971">
    <property type="entry name" value="UbiH/COQ6"/>
</dbReference>
<keyword evidence="6" id="KW-0285">Flavoprotein</keyword>
<dbReference type="GO" id="GO:0005737">
    <property type="term" value="C:cytoplasm"/>
    <property type="evidence" value="ECO:0007669"/>
    <property type="project" value="UniProtKB-SubCell"/>
</dbReference>